<evidence type="ECO:0000256" key="12">
    <source>
        <dbReference type="ARBA" id="ARBA00079472"/>
    </source>
</evidence>
<dbReference type="Gene3D" id="3.30.460.10">
    <property type="entry name" value="Beta Polymerase, domain 2"/>
    <property type="match status" value="1"/>
</dbReference>
<evidence type="ECO:0000256" key="1">
    <source>
        <dbReference type="ARBA" id="ARBA00011738"/>
    </source>
</evidence>
<dbReference type="SUPFAM" id="SSF55729">
    <property type="entry name" value="Acyl-CoA N-acyltransferases (Nat)"/>
    <property type="match status" value="1"/>
</dbReference>
<dbReference type="PANTHER" id="PTHR31438:SF1">
    <property type="entry name" value="LYSINE N-ACYLTRANSFERASE C17G9.06C-RELATED"/>
    <property type="match status" value="1"/>
</dbReference>
<evidence type="ECO:0000256" key="10">
    <source>
        <dbReference type="ARBA" id="ARBA00048566"/>
    </source>
</evidence>
<comment type="catalytic activity">
    <reaction evidence="10">
        <text>streptomycin + ATP = 3''-O-adenylylstreptomycin + diphosphate</text>
        <dbReference type="Rhea" id="RHEA:20245"/>
        <dbReference type="ChEBI" id="CHEBI:30616"/>
        <dbReference type="ChEBI" id="CHEBI:33019"/>
        <dbReference type="ChEBI" id="CHEBI:58007"/>
        <dbReference type="ChEBI" id="CHEBI:58605"/>
        <dbReference type="EC" id="2.7.7.47"/>
    </reaction>
</comment>
<dbReference type="PROSITE" id="PS51186">
    <property type="entry name" value="GNAT"/>
    <property type="match status" value="1"/>
</dbReference>
<dbReference type="NCBIfam" id="NF010309">
    <property type="entry name" value="PRK13746.1"/>
    <property type="match status" value="1"/>
</dbReference>
<dbReference type="NCBIfam" id="NF012165">
    <property type="entry name" value="AAC_6p_set_A"/>
    <property type="match status" value="1"/>
</dbReference>
<evidence type="ECO:0000259" key="13">
    <source>
        <dbReference type="PROSITE" id="PS51186"/>
    </source>
</evidence>
<dbReference type="Pfam" id="PF13427">
    <property type="entry name" value="AadA_C"/>
    <property type="match status" value="1"/>
</dbReference>
<reference evidence="14" key="1">
    <citation type="journal article" date="2021" name="J. Antimicrob. Chemother.">
        <title>Molecular and genomic epidemiology of VIM/IMP-like metallo-beta-lactamase-producing Pseudomonas aeruginosa genotypes in Poland.</title>
        <authorList>
            <person name="Urbanowicz P."/>
            <person name="Izdebski R."/>
            <person name="Baraniak A."/>
            <person name="Zabicka D."/>
            <person name="Hryniewicz W."/>
            <person name="Gniadkowski M."/>
        </authorList>
    </citation>
    <scope>NUCLEOTIDE SEQUENCE</scope>
    <source>
        <strain evidence="14">NMI2418/06</strain>
    </source>
</reference>
<dbReference type="Pfam" id="PF01909">
    <property type="entry name" value="NTP_transf_2"/>
    <property type="match status" value="1"/>
</dbReference>
<evidence type="ECO:0000256" key="11">
    <source>
        <dbReference type="ARBA" id="ARBA00048923"/>
    </source>
</evidence>
<dbReference type="NCBIfam" id="TIGR04431">
    <property type="entry name" value="N6_acetyl_AAC6"/>
    <property type="match status" value="1"/>
</dbReference>
<keyword evidence="5" id="KW-0046">Antibiotic resistance</keyword>
<dbReference type="Gene3D" id="3.40.630.30">
    <property type="match status" value="1"/>
</dbReference>
<organism evidence="14">
    <name type="scientific">Pseudomonas aeruginosa</name>
    <dbReference type="NCBI Taxonomy" id="287"/>
    <lineage>
        <taxon>Bacteria</taxon>
        <taxon>Pseudomonadati</taxon>
        <taxon>Pseudomonadota</taxon>
        <taxon>Gammaproteobacteria</taxon>
        <taxon>Pseudomonadales</taxon>
        <taxon>Pseudomonadaceae</taxon>
        <taxon>Pseudomonas</taxon>
    </lineage>
</organism>
<evidence type="ECO:0000256" key="2">
    <source>
        <dbReference type="ARBA" id="ARBA00012888"/>
    </source>
</evidence>
<dbReference type="Pfam" id="PF13523">
    <property type="entry name" value="Acetyltransf_8"/>
    <property type="match status" value="1"/>
</dbReference>
<dbReference type="SUPFAM" id="SSF81301">
    <property type="entry name" value="Nucleotidyltransferase"/>
    <property type="match status" value="1"/>
</dbReference>
<dbReference type="EC" id="2.7.7.47" evidence="8"/>
<accession>A0A8F1IH45</accession>
<gene>
    <name evidence="14" type="primary">aadA6-aacA4</name>
</gene>
<keyword evidence="6" id="KW-0012">Acyltransferase</keyword>
<comment type="catalytic activity">
    <reaction evidence="11">
        <text>kanamycin B + acetyl-CoA = N(6')-acetylkanamycin B + CoA + H(+)</text>
        <dbReference type="Rhea" id="RHEA:16449"/>
        <dbReference type="ChEBI" id="CHEBI:15378"/>
        <dbReference type="ChEBI" id="CHEBI:57287"/>
        <dbReference type="ChEBI" id="CHEBI:57288"/>
        <dbReference type="ChEBI" id="CHEBI:58390"/>
        <dbReference type="ChEBI" id="CHEBI:58549"/>
        <dbReference type="EC" id="2.3.1.82"/>
    </reaction>
</comment>
<dbReference type="InterPro" id="IPR016181">
    <property type="entry name" value="Acyl_CoA_acyltransferase"/>
</dbReference>
<evidence type="ECO:0000256" key="6">
    <source>
        <dbReference type="ARBA" id="ARBA00023315"/>
    </source>
</evidence>
<evidence type="ECO:0000256" key="7">
    <source>
        <dbReference type="ARBA" id="ARBA00029660"/>
    </source>
</evidence>
<dbReference type="NCBIfam" id="NF012157">
    <property type="entry name" value="ANT_3pp_I"/>
    <property type="match status" value="1"/>
</dbReference>
<keyword evidence="4 14" id="KW-0808">Transferase</keyword>
<dbReference type="EC" id="2.3.1.82" evidence="2"/>
<dbReference type="EMBL" id="MW595335">
    <property type="protein sequence ID" value="QWP89943.1"/>
    <property type="molecule type" value="Genomic_DNA"/>
</dbReference>
<dbReference type="FunFam" id="3.40.630.30:FF:000025">
    <property type="entry name" value="Aminoglycoside acetyltransferase"/>
    <property type="match status" value="1"/>
</dbReference>
<dbReference type="InterPro" id="IPR043519">
    <property type="entry name" value="NT_sf"/>
</dbReference>
<dbReference type="InterPro" id="IPR025184">
    <property type="entry name" value="AadA_C"/>
</dbReference>
<sequence>MSNAVPAEISVQLSLALNAIERHLESTLLAVHLYGSALDGGLKPYSDIDLLVTVAAQLDETVRQALVVDLLEISASPGQSEALRALEVTIVVHGDVVPWRYPARRELQFGEWQRKDILAGIFEPATTDVDLAILLTKVRQHSLALAGSAAEDFFNPVPEGDLFKALSDTLKLWNSQPDWEGDERNVVLTLSRIWYSAATGKIAPKDIVANWAIERLPDQHKPVLLEARQAYLGQGEDCLASRADQLAAFVHFVKHEATKLLGAMPVMSKTKLGITKYSIVTNSNDSVTLRLMTEHDLAMLYEWLNRSHIVEWWGGEEARPTLADVQEQYLPSVLAQESVTPYIAMLNGEPIGYAQSYVALGSGDGWWEEETDPGVRGIDQSLANASQLGKGLGTKLVRALVELLFNDPEVTKIQTDPSPSNLRAIRCYEKAGFERQGTVTTPDGPAVYMVQTRQAFERTRSDA</sequence>
<comment type="subunit">
    <text evidence="1">Homodimer.</text>
</comment>
<feature type="domain" description="N-acetyltransferase" evidence="13">
    <location>
        <begin position="287"/>
        <end position="454"/>
    </location>
</feature>
<proteinExistence type="predicted"/>
<dbReference type="AlphaFoldDB" id="A0A8F1IH45"/>
<name>A0A8F1IH45_PSEAI</name>
<evidence type="ECO:0000256" key="5">
    <source>
        <dbReference type="ARBA" id="ARBA00023251"/>
    </source>
</evidence>
<dbReference type="CDD" id="cd05403">
    <property type="entry name" value="NT_KNTase_like"/>
    <property type="match status" value="1"/>
</dbReference>
<dbReference type="InterPro" id="IPR000182">
    <property type="entry name" value="GNAT_dom"/>
</dbReference>
<dbReference type="InterPro" id="IPR030971">
    <property type="entry name" value="N6_acetyl_AAC6"/>
</dbReference>
<evidence type="ECO:0000256" key="4">
    <source>
        <dbReference type="ARBA" id="ARBA00022679"/>
    </source>
</evidence>
<dbReference type="GO" id="GO:0046677">
    <property type="term" value="P:response to antibiotic"/>
    <property type="evidence" value="ECO:0007669"/>
    <property type="project" value="UniProtKB-KW"/>
</dbReference>
<dbReference type="GO" id="GO:0047663">
    <property type="term" value="F:aminoglycoside 6'-N-acetyltransferase activity"/>
    <property type="evidence" value="ECO:0007669"/>
    <property type="project" value="UniProtKB-EC"/>
</dbReference>
<protein>
    <recommendedName>
        <fullName evidence="9">Aminoglycoside (3'') (9) adenylyltransferase</fullName>
        <ecNumber evidence="2">2.3.1.82</ecNumber>
        <ecNumber evidence="8">2.7.7.47</ecNumber>
    </recommendedName>
    <alternativeName>
        <fullName evidence="12">AAC(6')-I</fullName>
    </alternativeName>
    <alternativeName>
        <fullName evidence="3">Aminoglycoside N(6')-acetyltransferase type 1</fullName>
    </alternativeName>
    <alternativeName>
        <fullName evidence="7">Aminoglycoside resistance protein</fullName>
    </alternativeName>
</protein>
<evidence type="ECO:0000256" key="9">
    <source>
        <dbReference type="ARBA" id="ARBA00035252"/>
    </source>
</evidence>
<dbReference type="NCBIfam" id="NF033074">
    <property type="entry name" value="AAC_6p_Ib"/>
    <property type="match status" value="1"/>
</dbReference>
<dbReference type="PANTHER" id="PTHR31438">
    <property type="entry name" value="LYSINE N-ACYLTRANSFERASE C17G9.06C-RELATED"/>
    <property type="match status" value="1"/>
</dbReference>
<evidence type="ECO:0000256" key="3">
    <source>
        <dbReference type="ARBA" id="ARBA00017677"/>
    </source>
</evidence>
<evidence type="ECO:0000313" key="14">
    <source>
        <dbReference type="EMBL" id="QWP89943.1"/>
    </source>
</evidence>
<evidence type="ECO:0000256" key="8">
    <source>
        <dbReference type="ARBA" id="ARBA00035126"/>
    </source>
</evidence>
<dbReference type="GO" id="GO:0009012">
    <property type="term" value="F:aminoglycoside 3''-adenylyltransferase activity"/>
    <property type="evidence" value="ECO:0007669"/>
    <property type="project" value="UniProtKB-EC"/>
</dbReference>
<dbReference type="InterPro" id="IPR002934">
    <property type="entry name" value="Polymerase_NTP_transf_dom"/>
</dbReference>